<protein>
    <submittedName>
        <fullName evidence="1">Uncharacterized protein</fullName>
    </submittedName>
</protein>
<dbReference type="EMBL" id="CAJNJA010015319">
    <property type="protein sequence ID" value="CAE7359908.1"/>
    <property type="molecule type" value="Genomic_DNA"/>
</dbReference>
<proteinExistence type="predicted"/>
<comment type="caution">
    <text evidence="1">The sequence shown here is derived from an EMBL/GenBank/DDBJ whole genome shotgun (WGS) entry which is preliminary data.</text>
</comment>
<gene>
    <name evidence="1" type="ORF">SNEC2469_LOCUS9481</name>
</gene>
<evidence type="ECO:0000313" key="2">
    <source>
        <dbReference type="Proteomes" id="UP000601435"/>
    </source>
</evidence>
<dbReference type="AlphaFoldDB" id="A0A812PPA3"/>
<dbReference type="SUPFAM" id="SSF53448">
    <property type="entry name" value="Nucleotide-diphospho-sugar transferases"/>
    <property type="match status" value="1"/>
</dbReference>
<dbReference type="InterPro" id="IPR029044">
    <property type="entry name" value="Nucleotide-diphossugar_trans"/>
</dbReference>
<accession>A0A812PPA3</accession>
<sequence>MSAAGIEKILLVVNHTTEVEMTKLFKQREEVSVLNGVGMQMEDYDEVLLAIGKKISFVRQEKPSSIRDALLLCEREVAGEPFLLAWGDHFSRSTSSDHRSVVAQLLEAFNGLVAIRAFCHLMALVTMPRFRAPIAAAPAAGSKDAWAGEGAVAAARKKFPFGEIQMHLRSCTDGFPSHQPPSQRLQ</sequence>
<evidence type="ECO:0000313" key="1">
    <source>
        <dbReference type="EMBL" id="CAE7359908.1"/>
    </source>
</evidence>
<dbReference type="Proteomes" id="UP000601435">
    <property type="component" value="Unassembled WGS sequence"/>
</dbReference>
<name>A0A812PPA3_9DINO</name>
<organism evidence="1 2">
    <name type="scientific">Symbiodinium necroappetens</name>
    <dbReference type="NCBI Taxonomy" id="1628268"/>
    <lineage>
        <taxon>Eukaryota</taxon>
        <taxon>Sar</taxon>
        <taxon>Alveolata</taxon>
        <taxon>Dinophyceae</taxon>
        <taxon>Suessiales</taxon>
        <taxon>Symbiodiniaceae</taxon>
        <taxon>Symbiodinium</taxon>
    </lineage>
</organism>
<reference evidence="1" key="1">
    <citation type="submission" date="2021-02" db="EMBL/GenBank/DDBJ databases">
        <authorList>
            <person name="Dougan E. K."/>
            <person name="Rhodes N."/>
            <person name="Thang M."/>
            <person name="Chan C."/>
        </authorList>
    </citation>
    <scope>NUCLEOTIDE SEQUENCE</scope>
</reference>
<dbReference type="Gene3D" id="3.90.550.10">
    <property type="entry name" value="Spore Coat Polysaccharide Biosynthesis Protein SpsA, Chain A"/>
    <property type="match status" value="1"/>
</dbReference>
<keyword evidence="2" id="KW-1185">Reference proteome</keyword>